<evidence type="ECO:0000313" key="1">
    <source>
        <dbReference type="EMBL" id="MDQ0469035.1"/>
    </source>
</evidence>
<comment type="caution">
    <text evidence="1">The sequence shown here is derived from an EMBL/GenBank/DDBJ whole genome shotgun (WGS) entry which is preliminary data.</text>
</comment>
<dbReference type="InterPro" id="IPR029060">
    <property type="entry name" value="PIN-like_dom_sf"/>
</dbReference>
<dbReference type="CDD" id="cd09873">
    <property type="entry name" value="PIN_Pae0151-like"/>
    <property type="match status" value="1"/>
</dbReference>
<sequence length="126" mass="13896">MTFVVDASMAAAWMLPDEHSPATDAILQKLLGTVAEVPSLFWHEARNVLLMAERRGRIGSGEAIQFMDRLRRLPLEDAGAGSMTSCLGSRQRTVSVSTTRPISPLPSKLHCRWPPSIASWRRQLAA</sequence>
<dbReference type="EMBL" id="JAUSVX010000003">
    <property type="protein sequence ID" value="MDQ0469035.1"/>
    <property type="molecule type" value="Genomic_DNA"/>
</dbReference>
<gene>
    <name evidence="1" type="ORF">QO011_002046</name>
</gene>
<reference evidence="1 2" key="1">
    <citation type="submission" date="2023-07" db="EMBL/GenBank/DDBJ databases">
        <title>Genomic Encyclopedia of Type Strains, Phase IV (KMG-IV): sequencing the most valuable type-strain genomes for metagenomic binning, comparative biology and taxonomic classification.</title>
        <authorList>
            <person name="Goeker M."/>
        </authorList>
    </citation>
    <scope>NUCLEOTIDE SEQUENCE [LARGE SCALE GENOMIC DNA]</scope>
    <source>
        <strain evidence="1 2">DSM 19619</strain>
    </source>
</reference>
<accession>A0ABU0J5W5</accession>
<name>A0ABU0J5W5_9HYPH</name>
<dbReference type="InterPro" id="IPR044153">
    <property type="entry name" value="PIN_Pae0151-like"/>
</dbReference>
<proteinExistence type="predicted"/>
<organism evidence="1 2">
    <name type="scientific">Labrys wisconsinensis</name>
    <dbReference type="NCBI Taxonomy" id="425677"/>
    <lineage>
        <taxon>Bacteria</taxon>
        <taxon>Pseudomonadati</taxon>
        <taxon>Pseudomonadota</taxon>
        <taxon>Alphaproteobacteria</taxon>
        <taxon>Hyphomicrobiales</taxon>
        <taxon>Xanthobacteraceae</taxon>
        <taxon>Labrys</taxon>
    </lineage>
</organism>
<dbReference type="Gene3D" id="3.40.50.1010">
    <property type="entry name" value="5'-nuclease"/>
    <property type="match status" value="1"/>
</dbReference>
<dbReference type="SUPFAM" id="SSF88723">
    <property type="entry name" value="PIN domain-like"/>
    <property type="match status" value="1"/>
</dbReference>
<dbReference type="RefSeq" id="WP_307271144.1">
    <property type="nucleotide sequence ID" value="NZ_JAUSVX010000003.1"/>
</dbReference>
<protein>
    <recommendedName>
        <fullName evidence="3">PIN domain-containing protein</fullName>
    </recommendedName>
</protein>
<evidence type="ECO:0008006" key="3">
    <source>
        <dbReference type="Google" id="ProtNLM"/>
    </source>
</evidence>
<dbReference type="Proteomes" id="UP001242480">
    <property type="component" value="Unassembled WGS sequence"/>
</dbReference>
<keyword evidence="2" id="KW-1185">Reference proteome</keyword>
<evidence type="ECO:0000313" key="2">
    <source>
        <dbReference type="Proteomes" id="UP001242480"/>
    </source>
</evidence>